<evidence type="ECO:0000313" key="3">
    <source>
        <dbReference type="EMBL" id="MBE4906520.1"/>
    </source>
</evidence>
<dbReference type="RefSeq" id="WP_193534040.1">
    <property type="nucleotide sequence ID" value="NZ_JADCLJ010000002.1"/>
</dbReference>
<dbReference type="EMBL" id="JADCLJ010000002">
    <property type="protein sequence ID" value="MBE4906520.1"/>
    <property type="molecule type" value="Genomic_DNA"/>
</dbReference>
<dbReference type="Pfam" id="PF00326">
    <property type="entry name" value="Peptidase_S9"/>
    <property type="match status" value="1"/>
</dbReference>
<name>A0ABR9QDE3_9BACI</name>
<feature type="domain" description="Peptidase S9 prolyl oligopeptidase catalytic" evidence="2">
    <location>
        <begin position="397"/>
        <end position="598"/>
    </location>
</feature>
<dbReference type="Gene3D" id="3.40.50.1820">
    <property type="entry name" value="alpha/beta hydrolase"/>
    <property type="match status" value="1"/>
</dbReference>
<dbReference type="Gene3D" id="2.120.10.30">
    <property type="entry name" value="TolB, C-terminal domain"/>
    <property type="match status" value="1"/>
</dbReference>
<sequence length="601" mass="69543">MRTTNQIEVEPFLKTLSISAFTINNTETELYLSMNKTGTYNLWKMNLSDQNKLSQLTFHNQKTSEIAVVPTKDSNYDTIYFTSDRDGNELSHIYTITTNGEKWKDIRTNQESMYFLTKISEDGKRLYYSSSKDNPLYLSIFSYDLISNEEVVLHKGSEAETRLLDVSPNEKMIAYFVRKNHSNMKLYIRNEESEIEVISNPVEPYRISNLIFISNEIAYFTTNYMEEYTYLAKFDLSSGQFEKVIEIDKEDIEYLHFNPSTHSVYFQTKSGPVDKLYTYHLENKIVKNINLPTDTIQQFFITENGNIYICGSSPTIPSSIYKKTPLNDWECILENSVPNIPTKTLVNPERMTYKSFDGVEIEAMYYKADESISNNHTIIYTHGGPQYNEQNSYFGLFQYLLQQGFSIFAPNFRGTPNYGTSFLKMIERDWGGGPRLDILSGIDQLIEDGKATEEKIITLGFSYGGYMSLLLFGRHQDRFKACVDGFGPSSLFTLIQTCPPHWAERMDTWIGNPTRDNEKLIEHSPISYVDNIRKPLLILQGANDPRVKQSESDQMVLALQNKGIDVEYEVFYDEGHGFSKLENEIYAYKRISEFLMRITEE</sequence>
<dbReference type="InterPro" id="IPR011042">
    <property type="entry name" value="6-blade_b-propeller_TolB-like"/>
</dbReference>
<accession>A0ABR9QDE3</accession>
<keyword evidence="1" id="KW-0378">Hydrolase</keyword>
<dbReference type="PANTHER" id="PTHR42776:SF27">
    <property type="entry name" value="DIPEPTIDYL PEPTIDASE FAMILY MEMBER 6"/>
    <property type="match status" value="1"/>
</dbReference>
<dbReference type="SUPFAM" id="SSF53474">
    <property type="entry name" value="alpha/beta-Hydrolases"/>
    <property type="match status" value="1"/>
</dbReference>
<protein>
    <submittedName>
        <fullName evidence="3">S9 family peptidase</fullName>
    </submittedName>
</protein>
<comment type="caution">
    <text evidence="3">The sequence shown here is derived from an EMBL/GenBank/DDBJ whole genome shotgun (WGS) entry which is preliminary data.</text>
</comment>
<organism evidence="3 4">
    <name type="scientific">Litchfieldia luteola</name>
    <dbReference type="NCBI Taxonomy" id="682179"/>
    <lineage>
        <taxon>Bacteria</taxon>
        <taxon>Bacillati</taxon>
        <taxon>Bacillota</taxon>
        <taxon>Bacilli</taxon>
        <taxon>Bacillales</taxon>
        <taxon>Bacillaceae</taxon>
        <taxon>Litchfieldia</taxon>
    </lineage>
</organism>
<evidence type="ECO:0000313" key="4">
    <source>
        <dbReference type="Proteomes" id="UP001516662"/>
    </source>
</evidence>
<proteinExistence type="predicted"/>
<dbReference type="PANTHER" id="PTHR42776">
    <property type="entry name" value="SERINE PEPTIDASE S9 FAMILY MEMBER"/>
    <property type="match status" value="1"/>
</dbReference>
<dbReference type="InterPro" id="IPR029058">
    <property type="entry name" value="AB_hydrolase_fold"/>
</dbReference>
<evidence type="ECO:0000259" key="2">
    <source>
        <dbReference type="Pfam" id="PF00326"/>
    </source>
</evidence>
<keyword evidence="4" id="KW-1185">Reference proteome</keyword>
<dbReference type="Proteomes" id="UP001516662">
    <property type="component" value="Unassembled WGS sequence"/>
</dbReference>
<reference evidence="3 4" key="1">
    <citation type="submission" date="2020-10" db="EMBL/GenBank/DDBJ databases">
        <title>Bacillus sp. HD4P25, an endophyte from a halophyte.</title>
        <authorList>
            <person name="Sun J.-Q."/>
        </authorList>
    </citation>
    <scope>NUCLEOTIDE SEQUENCE [LARGE SCALE GENOMIC DNA]</scope>
    <source>
        <strain evidence="3 4">YIM 93174</strain>
    </source>
</reference>
<dbReference type="InterPro" id="IPR001375">
    <property type="entry name" value="Peptidase_S9_cat"/>
</dbReference>
<dbReference type="SUPFAM" id="SSF82171">
    <property type="entry name" value="DPP6 N-terminal domain-like"/>
    <property type="match status" value="1"/>
</dbReference>
<evidence type="ECO:0000256" key="1">
    <source>
        <dbReference type="ARBA" id="ARBA00022801"/>
    </source>
</evidence>
<gene>
    <name evidence="3" type="ORF">IMZ08_00425</name>
</gene>